<name>A0A8S5T000_9CAUD</name>
<keyword evidence="1" id="KW-1133">Transmembrane helix</keyword>
<evidence type="ECO:0000256" key="1">
    <source>
        <dbReference type="SAM" id="Phobius"/>
    </source>
</evidence>
<evidence type="ECO:0000313" key="2">
    <source>
        <dbReference type="EMBL" id="DAF56534.1"/>
    </source>
</evidence>
<dbReference type="EMBL" id="BK032718">
    <property type="protein sequence ID" value="DAF56534.1"/>
    <property type="molecule type" value="Genomic_DNA"/>
</dbReference>
<keyword evidence="1" id="KW-0472">Membrane</keyword>
<reference evidence="2" key="1">
    <citation type="journal article" date="2021" name="Proc. Natl. Acad. Sci. U.S.A.">
        <title>A Catalog of Tens of Thousands of Viruses from Human Metagenomes Reveals Hidden Associations with Chronic Diseases.</title>
        <authorList>
            <person name="Tisza M.J."/>
            <person name="Buck C.B."/>
        </authorList>
    </citation>
    <scope>NUCLEOTIDE SEQUENCE</scope>
    <source>
        <strain evidence="2">CtnWS46</strain>
    </source>
</reference>
<proteinExistence type="predicted"/>
<accession>A0A8S5T000</accession>
<keyword evidence="1" id="KW-0812">Transmembrane</keyword>
<organism evidence="2">
    <name type="scientific">Podoviridae sp. ctnWS46</name>
    <dbReference type="NCBI Taxonomy" id="2827747"/>
    <lineage>
        <taxon>Viruses</taxon>
        <taxon>Duplodnaviria</taxon>
        <taxon>Heunggongvirae</taxon>
        <taxon>Uroviricota</taxon>
        <taxon>Caudoviricetes</taxon>
    </lineage>
</organism>
<protein>
    <submittedName>
        <fullName evidence="2">Uncharacterized protein</fullName>
    </submittedName>
</protein>
<sequence length="71" mass="8574">MYNNLILASWVIWVVLSVYQVYQHCKGNCKFYKVSNRYINFIIMLIVMLVMWFVLINMKYDGLMEVCHVKC</sequence>
<feature type="transmembrane region" description="Helical" evidence="1">
    <location>
        <begin position="39"/>
        <end position="56"/>
    </location>
</feature>